<proteinExistence type="predicted"/>
<feature type="region of interest" description="Disordered" evidence="1">
    <location>
        <begin position="83"/>
        <end position="104"/>
    </location>
</feature>
<dbReference type="EMBL" id="BGZK01001812">
    <property type="protein sequence ID" value="GBP86729.1"/>
    <property type="molecule type" value="Genomic_DNA"/>
</dbReference>
<sequence>MSKGVVPLSTLIRFSPRHVLHLGLEWGSKETPKKCPTSDNAIDVRLPQSAEIEPQQLNPTGFMTAVTGDGIWNHRSKIDAVMTGEKSAVRTPTSHQGNARRVGQ</sequence>
<evidence type="ECO:0000256" key="1">
    <source>
        <dbReference type="SAM" id="MobiDB-lite"/>
    </source>
</evidence>
<name>A0A4C1ZIJ7_EUMVA</name>
<evidence type="ECO:0000313" key="3">
    <source>
        <dbReference type="Proteomes" id="UP000299102"/>
    </source>
</evidence>
<dbReference type="AlphaFoldDB" id="A0A4C1ZIJ7"/>
<evidence type="ECO:0000313" key="2">
    <source>
        <dbReference type="EMBL" id="GBP86729.1"/>
    </source>
</evidence>
<comment type="caution">
    <text evidence="2">The sequence shown here is derived from an EMBL/GenBank/DDBJ whole genome shotgun (WGS) entry which is preliminary data.</text>
</comment>
<organism evidence="2 3">
    <name type="scientific">Eumeta variegata</name>
    <name type="common">Bagworm moth</name>
    <name type="synonym">Eumeta japonica</name>
    <dbReference type="NCBI Taxonomy" id="151549"/>
    <lineage>
        <taxon>Eukaryota</taxon>
        <taxon>Metazoa</taxon>
        <taxon>Ecdysozoa</taxon>
        <taxon>Arthropoda</taxon>
        <taxon>Hexapoda</taxon>
        <taxon>Insecta</taxon>
        <taxon>Pterygota</taxon>
        <taxon>Neoptera</taxon>
        <taxon>Endopterygota</taxon>
        <taxon>Lepidoptera</taxon>
        <taxon>Glossata</taxon>
        <taxon>Ditrysia</taxon>
        <taxon>Tineoidea</taxon>
        <taxon>Psychidae</taxon>
        <taxon>Oiketicinae</taxon>
        <taxon>Eumeta</taxon>
    </lineage>
</organism>
<accession>A0A4C1ZIJ7</accession>
<dbReference type="Proteomes" id="UP000299102">
    <property type="component" value="Unassembled WGS sequence"/>
</dbReference>
<reference evidence="2 3" key="1">
    <citation type="journal article" date="2019" name="Commun. Biol.">
        <title>The bagworm genome reveals a unique fibroin gene that provides high tensile strength.</title>
        <authorList>
            <person name="Kono N."/>
            <person name="Nakamura H."/>
            <person name="Ohtoshi R."/>
            <person name="Tomita M."/>
            <person name="Numata K."/>
            <person name="Arakawa K."/>
        </authorList>
    </citation>
    <scope>NUCLEOTIDE SEQUENCE [LARGE SCALE GENOMIC DNA]</scope>
</reference>
<gene>
    <name evidence="2" type="ORF">EVAR_63734_1</name>
</gene>
<protein>
    <submittedName>
        <fullName evidence="2">Uncharacterized protein</fullName>
    </submittedName>
</protein>
<keyword evidence="3" id="KW-1185">Reference proteome</keyword>